<sequence length="280" mass="30366">MAIRRRRGLGLAAALVIAVGAVAGCSGEDEDRGDSSPESGSPVATCFERLDDGGDLEVTDSGFTVLNPDDPDGNYWVTAAVEVTNTSATETMMVADLTMRLLDSEGVKLPGESPEEETEVAAGRLKFIEPGGSAYFGEILRTSKSHPPDSVEVTIEPSYWRAESEVTYPERLVGSDVTVLDEGDDEPILEFTVASEAEHEVTWSQVIFRDDEGDLVGGGRMLGDPLLIEPGSHEYRIDQLLRYVMPPNADRDSIEIHLDNVPPWREVEPACLGVGELAEW</sequence>
<keyword evidence="3" id="KW-1185">Reference proteome</keyword>
<evidence type="ECO:0008006" key="4">
    <source>
        <dbReference type="Google" id="ProtNLM"/>
    </source>
</evidence>
<dbReference type="EMBL" id="VFOW01000001">
    <property type="protein sequence ID" value="TQL78126.1"/>
    <property type="molecule type" value="Genomic_DNA"/>
</dbReference>
<keyword evidence="1" id="KW-0732">Signal</keyword>
<feature type="signal peptide" evidence="1">
    <location>
        <begin position="1"/>
        <end position="23"/>
    </location>
</feature>
<comment type="caution">
    <text evidence="2">The sequence shown here is derived from an EMBL/GenBank/DDBJ whole genome shotgun (WGS) entry which is preliminary data.</text>
</comment>
<evidence type="ECO:0000256" key="1">
    <source>
        <dbReference type="SAM" id="SignalP"/>
    </source>
</evidence>
<protein>
    <recommendedName>
        <fullName evidence="4">DUF4352 domain-containing protein</fullName>
    </recommendedName>
</protein>
<evidence type="ECO:0000313" key="3">
    <source>
        <dbReference type="Proteomes" id="UP000317043"/>
    </source>
</evidence>
<accession>A0A543AZZ5</accession>
<dbReference type="InParanoid" id="A0A543AZZ5"/>
<reference evidence="2 3" key="1">
    <citation type="submission" date="2019-06" db="EMBL/GenBank/DDBJ databases">
        <title>Sequencing the genomes of 1000 actinobacteria strains.</title>
        <authorList>
            <person name="Klenk H.-P."/>
        </authorList>
    </citation>
    <scope>NUCLEOTIDE SEQUENCE [LARGE SCALE GENOMIC DNA]</scope>
    <source>
        <strain evidence="2 3">DSM 45928</strain>
    </source>
</reference>
<dbReference type="AlphaFoldDB" id="A0A543AZZ5"/>
<gene>
    <name evidence="2" type="ORF">FB566_3703</name>
</gene>
<organism evidence="2 3">
    <name type="scientific">Stackebrandtia endophytica</name>
    <dbReference type="NCBI Taxonomy" id="1496996"/>
    <lineage>
        <taxon>Bacteria</taxon>
        <taxon>Bacillati</taxon>
        <taxon>Actinomycetota</taxon>
        <taxon>Actinomycetes</taxon>
        <taxon>Glycomycetales</taxon>
        <taxon>Glycomycetaceae</taxon>
        <taxon>Stackebrandtia</taxon>
    </lineage>
</organism>
<name>A0A543AZZ5_9ACTN</name>
<dbReference type="OrthoDB" id="5180567at2"/>
<dbReference type="PROSITE" id="PS51257">
    <property type="entry name" value="PROKAR_LIPOPROTEIN"/>
    <property type="match status" value="1"/>
</dbReference>
<dbReference type="RefSeq" id="WP_142042097.1">
    <property type="nucleotide sequence ID" value="NZ_JBHTGS010000001.1"/>
</dbReference>
<evidence type="ECO:0000313" key="2">
    <source>
        <dbReference type="EMBL" id="TQL78126.1"/>
    </source>
</evidence>
<dbReference type="Proteomes" id="UP000317043">
    <property type="component" value="Unassembled WGS sequence"/>
</dbReference>
<proteinExistence type="predicted"/>
<feature type="chain" id="PRO_5022077519" description="DUF4352 domain-containing protein" evidence="1">
    <location>
        <begin position="24"/>
        <end position="280"/>
    </location>
</feature>